<dbReference type="Proteomes" id="UP000026915">
    <property type="component" value="Chromosome 6"/>
</dbReference>
<gene>
    <name evidence="2" type="ORF">TCM_029237</name>
</gene>
<feature type="compositionally biased region" description="Polar residues" evidence="1">
    <location>
        <begin position="9"/>
        <end position="21"/>
    </location>
</feature>
<proteinExistence type="predicted"/>
<dbReference type="Gramene" id="EOY27377">
    <property type="protein sequence ID" value="EOY27377"/>
    <property type="gene ID" value="TCM_029237"/>
</dbReference>
<sequence>MKERKRNISEQSANSTLLLNQENKKEQEPRMKIRKGPKAKKRNKKKKSNASILTTIDVLHKIYKHFLN</sequence>
<protein>
    <submittedName>
        <fullName evidence="2">Uncharacterized protein</fullName>
    </submittedName>
</protein>
<organism evidence="2 3">
    <name type="scientific">Theobroma cacao</name>
    <name type="common">Cacao</name>
    <name type="synonym">Cocoa</name>
    <dbReference type="NCBI Taxonomy" id="3641"/>
    <lineage>
        <taxon>Eukaryota</taxon>
        <taxon>Viridiplantae</taxon>
        <taxon>Streptophyta</taxon>
        <taxon>Embryophyta</taxon>
        <taxon>Tracheophyta</taxon>
        <taxon>Spermatophyta</taxon>
        <taxon>Magnoliopsida</taxon>
        <taxon>eudicotyledons</taxon>
        <taxon>Gunneridae</taxon>
        <taxon>Pentapetalae</taxon>
        <taxon>rosids</taxon>
        <taxon>malvids</taxon>
        <taxon>Malvales</taxon>
        <taxon>Malvaceae</taxon>
        <taxon>Byttnerioideae</taxon>
        <taxon>Theobroma</taxon>
    </lineage>
</organism>
<name>A0A061GDZ2_THECC</name>
<evidence type="ECO:0000313" key="2">
    <source>
        <dbReference type="EMBL" id="EOY27377.1"/>
    </source>
</evidence>
<dbReference type="EMBL" id="CM001884">
    <property type="protein sequence ID" value="EOY27377.1"/>
    <property type="molecule type" value="Genomic_DNA"/>
</dbReference>
<dbReference type="AlphaFoldDB" id="A0A061GDZ2"/>
<feature type="compositionally biased region" description="Basic and acidic residues" evidence="1">
    <location>
        <begin position="22"/>
        <end position="31"/>
    </location>
</feature>
<keyword evidence="3" id="KW-1185">Reference proteome</keyword>
<accession>A0A061GDZ2</accession>
<evidence type="ECO:0000256" key="1">
    <source>
        <dbReference type="SAM" id="MobiDB-lite"/>
    </source>
</evidence>
<feature type="region of interest" description="Disordered" evidence="1">
    <location>
        <begin position="1"/>
        <end position="50"/>
    </location>
</feature>
<evidence type="ECO:0000313" key="3">
    <source>
        <dbReference type="Proteomes" id="UP000026915"/>
    </source>
</evidence>
<reference evidence="2 3" key="1">
    <citation type="journal article" date="2013" name="Genome Biol.">
        <title>The genome sequence of the most widely cultivated cacao type and its use to identify candidate genes regulating pod color.</title>
        <authorList>
            <person name="Motamayor J.C."/>
            <person name="Mockaitis K."/>
            <person name="Schmutz J."/>
            <person name="Haiminen N."/>
            <person name="Iii D.L."/>
            <person name="Cornejo O."/>
            <person name="Findley S.D."/>
            <person name="Zheng P."/>
            <person name="Utro F."/>
            <person name="Royaert S."/>
            <person name="Saski C."/>
            <person name="Jenkins J."/>
            <person name="Podicheti R."/>
            <person name="Zhao M."/>
            <person name="Scheffler B.E."/>
            <person name="Stack J.C."/>
            <person name="Feltus F.A."/>
            <person name="Mustiga G.M."/>
            <person name="Amores F."/>
            <person name="Phillips W."/>
            <person name="Marelli J.P."/>
            <person name="May G.D."/>
            <person name="Shapiro H."/>
            <person name="Ma J."/>
            <person name="Bustamante C.D."/>
            <person name="Schnell R.J."/>
            <person name="Main D."/>
            <person name="Gilbert D."/>
            <person name="Parida L."/>
            <person name="Kuhn D.N."/>
        </authorList>
    </citation>
    <scope>NUCLEOTIDE SEQUENCE [LARGE SCALE GENOMIC DNA]</scope>
    <source>
        <strain evidence="3">cv. Matina 1-6</strain>
    </source>
</reference>
<dbReference type="HOGENOM" id="CLU_2799144_0_0_1"/>
<feature type="compositionally biased region" description="Basic residues" evidence="1">
    <location>
        <begin position="32"/>
        <end position="48"/>
    </location>
</feature>
<dbReference type="InParanoid" id="A0A061GDZ2"/>